<dbReference type="Proteomes" id="UP000199529">
    <property type="component" value="Unassembled WGS sequence"/>
</dbReference>
<dbReference type="Pfam" id="PF03458">
    <property type="entry name" value="Gly_transporter"/>
    <property type="match status" value="2"/>
</dbReference>
<dbReference type="GO" id="GO:0005886">
    <property type="term" value="C:plasma membrane"/>
    <property type="evidence" value="ECO:0007669"/>
    <property type="project" value="UniProtKB-SubCell"/>
</dbReference>
<evidence type="ECO:0000256" key="2">
    <source>
        <dbReference type="ARBA" id="ARBA00008193"/>
    </source>
</evidence>
<evidence type="ECO:0000313" key="10">
    <source>
        <dbReference type="Proteomes" id="UP000199529"/>
    </source>
</evidence>
<evidence type="ECO:0000256" key="1">
    <source>
        <dbReference type="ARBA" id="ARBA00004651"/>
    </source>
</evidence>
<evidence type="ECO:0000256" key="6">
    <source>
        <dbReference type="ARBA" id="ARBA00023136"/>
    </source>
</evidence>
<feature type="transmembrane region" description="Helical" evidence="7">
    <location>
        <begin position="37"/>
        <end position="54"/>
    </location>
</feature>
<comment type="similarity">
    <text evidence="2">Belongs to the UPF0126 family.</text>
</comment>
<dbReference type="STRING" id="418495.SAMN05216215_100939"/>
<feature type="domain" description="Glycine transporter" evidence="8">
    <location>
        <begin position="99"/>
        <end position="173"/>
    </location>
</feature>
<protein>
    <submittedName>
        <fullName evidence="9">Uncharacterized membrane protein YeiH</fullName>
    </submittedName>
</protein>
<dbReference type="InterPro" id="IPR005115">
    <property type="entry name" value="Gly_transporter"/>
</dbReference>
<organism evidence="9 10">
    <name type="scientific">Saccharopolyspora shandongensis</name>
    <dbReference type="NCBI Taxonomy" id="418495"/>
    <lineage>
        <taxon>Bacteria</taxon>
        <taxon>Bacillati</taxon>
        <taxon>Actinomycetota</taxon>
        <taxon>Actinomycetes</taxon>
        <taxon>Pseudonocardiales</taxon>
        <taxon>Pseudonocardiaceae</taxon>
        <taxon>Saccharopolyspora</taxon>
    </lineage>
</organism>
<feature type="domain" description="Glycine transporter" evidence="8">
    <location>
        <begin position="13"/>
        <end position="87"/>
    </location>
</feature>
<feature type="transmembrane region" description="Helical" evidence="7">
    <location>
        <begin position="98"/>
        <end position="117"/>
    </location>
</feature>
<dbReference type="AlphaFoldDB" id="A0A1H3A8X1"/>
<evidence type="ECO:0000256" key="4">
    <source>
        <dbReference type="ARBA" id="ARBA00022692"/>
    </source>
</evidence>
<keyword evidence="3" id="KW-1003">Cell membrane</keyword>
<sequence>MATAIVNPLVQEILDLVGIFAFALSGALLAVRKRFDAVGIVVLAEVTALGGGLFRDLVIGAVPPVAFTNVAYFTTPLVAAIVVFFWHPRLARIRRFVMFFDAVGLGVFCVAGSIKALNYGMHPLAAIALGAATAIGGGAARDVLAGEIPALLHPKSEIYAVPALLGSALVSILAVAGVLTPITSSLAALLAIVIRLLALRYGWRAPLARGTGSA</sequence>
<feature type="transmembrane region" description="Helical" evidence="7">
    <location>
        <begin position="66"/>
        <end position="86"/>
    </location>
</feature>
<keyword evidence="6 7" id="KW-0472">Membrane</keyword>
<comment type="subcellular location">
    <subcellularLocation>
        <location evidence="1">Cell membrane</location>
        <topology evidence="1">Multi-pass membrane protein</topology>
    </subcellularLocation>
</comment>
<keyword evidence="10" id="KW-1185">Reference proteome</keyword>
<gene>
    <name evidence="9" type="ORF">SAMN05216215_100939</name>
</gene>
<keyword evidence="4 7" id="KW-0812">Transmembrane</keyword>
<reference evidence="10" key="1">
    <citation type="submission" date="2016-10" db="EMBL/GenBank/DDBJ databases">
        <authorList>
            <person name="Varghese N."/>
            <person name="Submissions S."/>
        </authorList>
    </citation>
    <scope>NUCLEOTIDE SEQUENCE [LARGE SCALE GENOMIC DNA]</scope>
    <source>
        <strain evidence="10">CGMCC 4.3530</strain>
    </source>
</reference>
<dbReference type="OrthoDB" id="9791874at2"/>
<dbReference type="EMBL" id="FNOK01000009">
    <property type="protein sequence ID" value="SDX26073.1"/>
    <property type="molecule type" value="Genomic_DNA"/>
</dbReference>
<evidence type="ECO:0000313" key="9">
    <source>
        <dbReference type="EMBL" id="SDX26073.1"/>
    </source>
</evidence>
<evidence type="ECO:0000256" key="3">
    <source>
        <dbReference type="ARBA" id="ARBA00022475"/>
    </source>
</evidence>
<evidence type="ECO:0000259" key="8">
    <source>
        <dbReference type="Pfam" id="PF03458"/>
    </source>
</evidence>
<proteinExistence type="inferred from homology"/>
<name>A0A1H3A8X1_9PSEU</name>
<feature type="transmembrane region" description="Helical" evidence="7">
    <location>
        <begin position="13"/>
        <end position="30"/>
    </location>
</feature>
<dbReference type="PANTHER" id="PTHR30506:SF3">
    <property type="entry name" value="UPF0126 INNER MEMBRANE PROTEIN YADS-RELATED"/>
    <property type="match status" value="1"/>
</dbReference>
<accession>A0A1H3A8X1</accession>
<keyword evidence="5 7" id="KW-1133">Transmembrane helix</keyword>
<dbReference type="PANTHER" id="PTHR30506">
    <property type="entry name" value="INNER MEMBRANE PROTEIN"/>
    <property type="match status" value="1"/>
</dbReference>
<dbReference type="RefSeq" id="WP_093265216.1">
    <property type="nucleotide sequence ID" value="NZ_FNOK01000009.1"/>
</dbReference>
<evidence type="ECO:0000256" key="7">
    <source>
        <dbReference type="SAM" id="Phobius"/>
    </source>
</evidence>
<evidence type="ECO:0000256" key="5">
    <source>
        <dbReference type="ARBA" id="ARBA00022989"/>
    </source>
</evidence>